<dbReference type="EMBL" id="BDIP01001255">
    <property type="protein sequence ID" value="GCA62723.1"/>
    <property type="molecule type" value="Genomic_DNA"/>
</dbReference>
<comment type="caution">
    <text evidence="4">The sequence shown here is derived from an EMBL/GenBank/DDBJ whole genome shotgun (WGS) entry which is preliminary data.</text>
</comment>
<evidence type="ECO:0000313" key="5">
    <source>
        <dbReference type="Proteomes" id="UP000265618"/>
    </source>
</evidence>
<dbReference type="PROSITE" id="PS50022">
    <property type="entry name" value="FA58C_3"/>
    <property type="match status" value="1"/>
</dbReference>
<dbReference type="SUPFAM" id="SSF49785">
    <property type="entry name" value="Galactose-binding domain-like"/>
    <property type="match status" value="1"/>
</dbReference>
<dbReference type="Gene3D" id="2.60.120.260">
    <property type="entry name" value="Galactose-binding domain-like"/>
    <property type="match status" value="1"/>
</dbReference>
<evidence type="ECO:0000256" key="2">
    <source>
        <dbReference type="SAM" id="Phobius"/>
    </source>
</evidence>
<keyword evidence="2" id="KW-0812">Transmembrane</keyword>
<feature type="coiled-coil region" evidence="1">
    <location>
        <begin position="216"/>
        <end position="243"/>
    </location>
</feature>
<keyword evidence="2" id="KW-1133">Transmembrane helix</keyword>
<organism evidence="4 5">
    <name type="scientific">Kipferlia bialata</name>
    <dbReference type="NCBI Taxonomy" id="797122"/>
    <lineage>
        <taxon>Eukaryota</taxon>
        <taxon>Metamonada</taxon>
        <taxon>Carpediemonas-like organisms</taxon>
        <taxon>Kipferlia</taxon>
    </lineage>
</organism>
<name>A0A391NW55_9EUKA</name>
<evidence type="ECO:0000256" key="1">
    <source>
        <dbReference type="SAM" id="Coils"/>
    </source>
</evidence>
<dbReference type="Pfam" id="PF00754">
    <property type="entry name" value="F5_F8_type_C"/>
    <property type="match status" value="1"/>
</dbReference>
<dbReference type="PANTHER" id="PTHR24543">
    <property type="entry name" value="MULTICOPPER OXIDASE-RELATED"/>
    <property type="match status" value="1"/>
</dbReference>
<dbReference type="InterPro" id="IPR000421">
    <property type="entry name" value="FA58C"/>
</dbReference>
<feature type="domain" description="F5/8 type C" evidence="3">
    <location>
        <begin position="411"/>
        <end position="515"/>
    </location>
</feature>
<gene>
    <name evidence="4" type="ORF">KIPB_005384</name>
</gene>
<protein>
    <recommendedName>
        <fullName evidence="3">F5/8 type C domain-containing protein</fullName>
    </recommendedName>
</protein>
<dbReference type="Proteomes" id="UP000265618">
    <property type="component" value="Unassembled WGS sequence"/>
</dbReference>
<dbReference type="InterPro" id="IPR008979">
    <property type="entry name" value="Galactose-bd-like_sf"/>
</dbReference>
<keyword evidence="5" id="KW-1185">Reference proteome</keyword>
<dbReference type="AlphaFoldDB" id="A0A391NW55"/>
<feature type="transmembrane region" description="Helical" evidence="2">
    <location>
        <begin position="52"/>
        <end position="73"/>
    </location>
</feature>
<keyword evidence="1" id="KW-0175">Coiled coil</keyword>
<dbReference type="OrthoDB" id="6049633at2759"/>
<proteinExistence type="predicted"/>
<reference evidence="4 5" key="1">
    <citation type="journal article" date="2018" name="PLoS ONE">
        <title>The draft genome of Kipferlia bialata reveals reductive genome evolution in fornicate parasites.</title>
        <authorList>
            <person name="Tanifuji G."/>
            <person name="Takabayashi S."/>
            <person name="Kume K."/>
            <person name="Takagi M."/>
            <person name="Nakayama T."/>
            <person name="Kamikawa R."/>
            <person name="Inagaki Y."/>
            <person name="Hashimoto T."/>
        </authorList>
    </citation>
    <scope>NUCLEOTIDE SEQUENCE [LARGE SCALE GENOMIC DNA]</scope>
    <source>
        <strain evidence="4">NY0173</strain>
    </source>
</reference>
<evidence type="ECO:0000313" key="4">
    <source>
        <dbReference type="EMBL" id="GCA62723.1"/>
    </source>
</evidence>
<keyword evidence="2" id="KW-0472">Membrane</keyword>
<sequence>MYPEINAEPERVQGVMVANGVVVDQCTPSVHECKCCSTERTHGLEAKVNRTVLVYAVLSVVLCVVTIVASSLISLSVRSTTKEYELLQIINEMSTAVNDNTNAMDTVTDAYAALYAAIAALQVDMEGVSDTYHAQSLTIATHDGVMTGYGVQLASLADSASATDTVVAALETRVSDAETVTALNTSTVSAMAERQEETAETLTAVRDESVTSAAVMSQMQRDVSALEGRVDGVEDELAQVEAVQAVLSTRIDSVEAKEADTALTLSTMAHYDVDIATLTSLYTTLDVISRDNVARLDTAVSTQTALTTAMEGVLATQSTFDTEIDSAVSTLSLVQADMADMDTSVTTLQLSAGSYTDFARAREAAYSGVTMVEAVETSVGTPVYSSVLGGDDWSSEHSLTYRALSYNTGCWRPRHDTVGQWITHVFNSVMAIAAVATAGRPTADTWTTSYAIEYYSPEAQAWLSAVPGKTSFVGNTDRNTIVVHTFSEPVISDRIRIVALEWRSDITLRYEVYAWQY</sequence>
<evidence type="ECO:0000259" key="3">
    <source>
        <dbReference type="PROSITE" id="PS50022"/>
    </source>
</evidence>
<accession>A0A391NW55</accession>